<evidence type="ECO:0000256" key="11">
    <source>
        <dbReference type="ARBA" id="ARBA00023098"/>
    </source>
</evidence>
<evidence type="ECO:0000256" key="4">
    <source>
        <dbReference type="ARBA" id="ARBA00012868"/>
    </source>
</evidence>
<evidence type="ECO:0000256" key="16">
    <source>
        <dbReference type="SAM" id="Phobius"/>
    </source>
</evidence>
<evidence type="ECO:0000256" key="14">
    <source>
        <dbReference type="ARBA" id="ARBA00023180"/>
    </source>
</evidence>
<dbReference type="GO" id="GO:0046835">
    <property type="term" value="P:carbohydrate phosphorylation"/>
    <property type="evidence" value="ECO:0007669"/>
    <property type="project" value="TreeGrafter"/>
</dbReference>
<comment type="similarity">
    <text evidence="2">Belongs to the fatty acyl-CoA reductase family.</text>
</comment>
<dbReference type="FunFam" id="3.40.50.720:FF:000143">
    <property type="entry name" value="Fatty acyl-CoA reductase"/>
    <property type="match status" value="1"/>
</dbReference>
<feature type="transmembrane region" description="Helical" evidence="16">
    <location>
        <begin position="1107"/>
        <end position="1126"/>
    </location>
</feature>
<evidence type="ECO:0000313" key="19">
    <source>
        <dbReference type="Proteomes" id="UP000078540"/>
    </source>
</evidence>
<name>A0A195AUU5_9HYME</name>
<evidence type="ECO:0000256" key="13">
    <source>
        <dbReference type="ARBA" id="ARBA00023157"/>
    </source>
</evidence>
<evidence type="ECO:0000256" key="3">
    <source>
        <dbReference type="ARBA" id="ARBA00007583"/>
    </source>
</evidence>
<dbReference type="InterPro" id="IPR021520">
    <property type="entry name" value="Stealth_CR2"/>
</dbReference>
<feature type="transmembrane region" description="Helical" evidence="16">
    <location>
        <begin position="365"/>
        <end position="386"/>
    </location>
</feature>
<dbReference type="SUPFAM" id="SSF51735">
    <property type="entry name" value="NAD(P)-binding Rossmann-fold domains"/>
    <property type="match status" value="1"/>
</dbReference>
<dbReference type="Gene3D" id="3.30.300.320">
    <property type="match status" value="1"/>
</dbReference>
<keyword evidence="10 16" id="KW-1133">Transmembrane helix</keyword>
<protein>
    <recommendedName>
        <fullName evidence="4">alcohol-forming fatty acyl-CoA reductase (NADPH)</fullName>
        <ecNumber evidence="4">1.2.1.84</ecNumber>
    </recommendedName>
</protein>
<accession>A0A195AUU5</accession>
<comment type="subcellular location">
    <subcellularLocation>
        <location evidence="1">Membrane</location>
        <topology evidence="1">Multi-pass membrane protein</topology>
    </subcellularLocation>
</comment>
<dbReference type="Pfam" id="PF17101">
    <property type="entry name" value="Stealth_CR1"/>
    <property type="match status" value="1"/>
</dbReference>
<keyword evidence="12 16" id="KW-0472">Membrane</keyword>
<dbReference type="CDD" id="cd05236">
    <property type="entry name" value="FAR-N_SDR_e"/>
    <property type="match status" value="1"/>
</dbReference>
<proteinExistence type="inferred from homology"/>
<organism evidence="18 19">
    <name type="scientific">Atta colombica</name>
    <dbReference type="NCBI Taxonomy" id="520822"/>
    <lineage>
        <taxon>Eukaryota</taxon>
        <taxon>Metazoa</taxon>
        <taxon>Ecdysozoa</taxon>
        <taxon>Arthropoda</taxon>
        <taxon>Hexapoda</taxon>
        <taxon>Insecta</taxon>
        <taxon>Pterygota</taxon>
        <taxon>Neoptera</taxon>
        <taxon>Endopterygota</taxon>
        <taxon>Hymenoptera</taxon>
        <taxon>Apocrita</taxon>
        <taxon>Aculeata</taxon>
        <taxon>Formicoidea</taxon>
        <taxon>Formicidae</taxon>
        <taxon>Myrmicinae</taxon>
        <taxon>Atta</taxon>
    </lineage>
</organism>
<dbReference type="InterPro" id="IPR000800">
    <property type="entry name" value="Notch_dom"/>
</dbReference>
<keyword evidence="13" id="KW-1015">Disulfide bond</keyword>
<dbReference type="GO" id="GO:0003976">
    <property type="term" value="F:UDP-N-acetylglucosamine-lysosomal-enzyme N-acetylglucosaminephosphotransferase activity"/>
    <property type="evidence" value="ECO:0007669"/>
    <property type="project" value="TreeGrafter"/>
</dbReference>
<dbReference type="SMART" id="SM00004">
    <property type="entry name" value="NL"/>
    <property type="match status" value="1"/>
</dbReference>
<dbReference type="Pfam" id="PF17103">
    <property type="entry name" value="Stealth_CR4"/>
    <property type="match status" value="1"/>
</dbReference>
<dbReference type="InterPro" id="IPR036291">
    <property type="entry name" value="NAD(P)-bd_dom_sf"/>
</dbReference>
<dbReference type="GO" id="GO:0016256">
    <property type="term" value="P:N-glycan processing to lysosome"/>
    <property type="evidence" value="ECO:0007669"/>
    <property type="project" value="TreeGrafter"/>
</dbReference>
<evidence type="ECO:0000256" key="15">
    <source>
        <dbReference type="ARBA" id="ARBA00052530"/>
    </source>
</evidence>
<dbReference type="GO" id="GO:0005794">
    <property type="term" value="C:Golgi apparatus"/>
    <property type="evidence" value="ECO:0007669"/>
    <property type="project" value="TreeGrafter"/>
</dbReference>
<reference evidence="18 19" key="1">
    <citation type="submission" date="2015-09" db="EMBL/GenBank/DDBJ databases">
        <title>Atta colombica WGS genome.</title>
        <authorList>
            <person name="Nygaard S."/>
            <person name="Hu H."/>
            <person name="Boomsma J."/>
            <person name="Zhang G."/>
        </authorList>
    </citation>
    <scope>NUCLEOTIDE SEQUENCE [LARGE SCALE GENOMIC DNA]</scope>
    <source>
        <strain evidence="18">Treedump-2</strain>
        <tissue evidence="18">Whole body</tissue>
    </source>
</reference>
<dbReference type="STRING" id="520822.A0A195AUU5"/>
<dbReference type="EMBL" id="KQ976737">
    <property type="protein sequence ID" value="KYM75946.1"/>
    <property type="molecule type" value="Genomic_DNA"/>
</dbReference>
<keyword evidence="19" id="KW-1185">Reference proteome</keyword>
<feature type="transmembrane region" description="Helical" evidence="16">
    <location>
        <begin position="488"/>
        <end position="508"/>
    </location>
</feature>
<dbReference type="InterPro" id="IPR031358">
    <property type="entry name" value="Stealth_CR1"/>
</dbReference>
<sequence length="1143" mass="132829">MGTTNAQTNSGHDEDHSRGSSIDVFFAETVILLTGATGFLGKALLEKLLRSCPRVATIFVLIRPKKGLSVEQRFKELLNNPVFDRIRSEFPSTLNKIFPIKGDVGLSELGLQPEDRDMLIQRVNIVFHSAATVRFDEPLKIAVNLNMVGTDRMLDLCKRMTNLISVIHVSTAYSNADRREIEESIYITEVKPHTVIDMCENLDNETLKIIEKKLIGKHPNTYTLTKGLAEQIVVSKGSGLPIAIVRPSIVCAAYQEPFPGWIDNTCGITGIMTEIGRGTVRSIVCNANLVVDVVPVDFVVNALICASWHNFAQHTDTIRIYNCTSSTVHPITWGEFGYLTRKHAIESPSKYVMWYPDVTFRTNKFIHAIIVATLHFLPAFIVDLILRVQGCKPIMMKITKRFERAAKTGEFFAMNEWKFHANNMMKLIKFVKASEECSNFDVDIKNVDWDIYLHQYMLGIRKYILKDNLDTLSNAKSRLLRLYWMHKFTKILSIFMLLGIIRCVWLIWSKEKYEAVFHSFNDNILGKSFQNKLCQHVPIDVVYTWVNGSDPMFLESFQKHVSIVDLSAVTSRFSDKDELRYSLRSLEMYAPWVRHVYIVTNGQIPSWLDMDNPRITLVTHEDIFLNKSDLPTFSSPAIESHIHRIPGVSDKFLYFNDDVMLGAEIWPEDFVTQAGGQKIYLAWWVPDCSEICPWAWVGDGSCDYACNTTLCEFDGGDCQTTDVPIDSEIMEEEDDYPYKYLQDSRENSNELKLLNILRKKNDYKLTRDFKPIYSKFLHANTSNKTAYHIKQLKHYRNIMNVAQSNNSIKFDKFAYLNQWKRNARGLDTYAESLLYVNKIYNAAYGLERRRVPAHMPHLIDKWIVNNMQEKFESEFKKTSSHKVRNSEDMQFAFSYFYFLYSEKRKVSVGEMFDMFDTDKSRTWSDREIRTLLSRLYPLPLDYNLVMEFESEIINCSHRMNLSKIVEIPPGERYLDSTLPVVSKELILNCETVFRKMQSKFGKSSRYPHEIIKTGKNEIFEMLTSNVSLTVQLLDEIRRDPKKFICLNDDMDPIRRSENEIVRALLNDFYRSLYPLRSTFELPSQYRNRFSHLHKLLEWRTSRAKARNLLLCLLALLLMLTFYHVLYHHMRRLCRTRELSTFLV</sequence>
<dbReference type="InterPro" id="IPR033640">
    <property type="entry name" value="FAR_C"/>
</dbReference>
<dbReference type="GO" id="GO:0006629">
    <property type="term" value="P:lipid metabolic process"/>
    <property type="evidence" value="ECO:0007669"/>
    <property type="project" value="UniProtKB-KW"/>
</dbReference>
<keyword evidence="11" id="KW-0443">Lipid metabolism</keyword>
<dbReference type="EC" id="1.2.1.84" evidence="4"/>
<dbReference type="InterPro" id="IPR047141">
    <property type="entry name" value="Stealth"/>
</dbReference>
<dbReference type="InterPro" id="IPR031357">
    <property type="entry name" value="Stealth_CR3"/>
</dbReference>
<dbReference type="Pfam" id="PF03015">
    <property type="entry name" value="Sterile"/>
    <property type="match status" value="1"/>
</dbReference>
<dbReference type="GO" id="GO:0016020">
    <property type="term" value="C:membrane"/>
    <property type="evidence" value="ECO:0007669"/>
    <property type="project" value="UniProtKB-SubCell"/>
</dbReference>
<dbReference type="PROSITE" id="PS50258">
    <property type="entry name" value="LNR"/>
    <property type="match status" value="1"/>
</dbReference>
<keyword evidence="14" id="KW-0325">Glycoprotein</keyword>
<keyword evidence="6" id="KW-0808">Transferase</keyword>
<feature type="domain" description="LNR" evidence="17">
    <location>
        <begin position="688"/>
        <end position="724"/>
    </location>
</feature>
<comment type="catalytic activity">
    <reaction evidence="15">
        <text>a long-chain fatty acyl-CoA + 2 NADPH + 2 H(+) = a long-chain primary fatty alcohol + 2 NADP(+) + CoA</text>
        <dbReference type="Rhea" id="RHEA:52716"/>
        <dbReference type="ChEBI" id="CHEBI:15378"/>
        <dbReference type="ChEBI" id="CHEBI:57287"/>
        <dbReference type="ChEBI" id="CHEBI:57783"/>
        <dbReference type="ChEBI" id="CHEBI:58349"/>
        <dbReference type="ChEBI" id="CHEBI:77396"/>
        <dbReference type="ChEBI" id="CHEBI:83139"/>
        <dbReference type="EC" id="1.2.1.84"/>
    </reaction>
</comment>
<evidence type="ECO:0000256" key="7">
    <source>
        <dbReference type="ARBA" id="ARBA00022692"/>
    </source>
</evidence>
<evidence type="ECO:0000256" key="10">
    <source>
        <dbReference type="ARBA" id="ARBA00022989"/>
    </source>
</evidence>
<evidence type="ECO:0000313" key="18">
    <source>
        <dbReference type="EMBL" id="KYM75946.1"/>
    </source>
</evidence>
<dbReference type="Pfam" id="PF17102">
    <property type="entry name" value="Stealth_CR3"/>
    <property type="match status" value="1"/>
</dbReference>
<evidence type="ECO:0000256" key="6">
    <source>
        <dbReference type="ARBA" id="ARBA00022679"/>
    </source>
</evidence>
<keyword evidence="9" id="KW-0521">NADP</keyword>
<evidence type="ECO:0000259" key="17">
    <source>
        <dbReference type="PROSITE" id="PS50258"/>
    </source>
</evidence>
<evidence type="ECO:0000256" key="5">
    <source>
        <dbReference type="ARBA" id="ARBA00022516"/>
    </source>
</evidence>
<evidence type="ECO:0000256" key="8">
    <source>
        <dbReference type="ARBA" id="ARBA00022737"/>
    </source>
</evidence>
<dbReference type="Pfam" id="PF11380">
    <property type="entry name" value="Stealth_CR2"/>
    <property type="match status" value="1"/>
</dbReference>
<dbReference type="CDD" id="cd09071">
    <property type="entry name" value="FAR_C"/>
    <property type="match status" value="1"/>
</dbReference>
<dbReference type="InterPro" id="IPR031356">
    <property type="entry name" value="Stealth_CR4"/>
</dbReference>
<comment type="similarity">
    <text evidence="3">Belongs to the stealth family.</text>
</comment>
<keyword evidence="7 16" id="KW-0812">Transmembrane</keyword>
<evidence type="ECO:0000256" key="12">
    <source>
        <dbReference type="ARBA" id="ARBA00023136"/>
    </source>
</evidence>
<dbReference type="Pfam" id="PF00066">
    <property type="entry name" value="Notch"/>
    <property type="match status" value="1"/>
</dbReference>
<dbReference type="AlphaFoldDB" id="A0A195AUU5"/>
<keyword evidence="5" id="KW-0444">Lipid biosynthesis</keyword>
<evidence type="ECO:0000256" key="1">
    <source>
        <dbReference type="ARBA" id="ARBA00004141"/>
    </source>
</evidence>
<dbReference type="InterPro" id="IPR013120">
    <property type="entry name" value="FAR_NAD-bd"/>
</dbReference>
<dbReference type="Proteomes" id="UP000078540">
    <property type="component" value="Unassembled WGS sequence"/>
</dbReference>
<dbReference type="PANTHER" id="PTHR24045">
    <property type="match status" value="1"/>
</dbReference>
<dbReference type="PANTHER" id="PTHR24045:SF0">
    <property type="entry name" value="N-ACETYLGLUCOSAMINE-1-PHOSPHOTRANSFERASE SUBUNITS ALPHA_BETA"/>
    <property type="match status" value="1"/>
</dbReference>
<keyword evidence="8" id="KW-0677">Repeat</keyword>
<gene>
    <name evidence="18" type="ORF">ALC53_13660</name>
</gene>
<dbReference type="GO" id="GO:0102965">
    <property type="term" value="F:alcohol-forming long-chain fatty acyl-CoA reductase activity"/>
    <property type="evidence" value="ECO:0007669"/>
    <property type="project" value="UniProtKB-EC"/>
</dbReference>
<evidence type="ECO:0000256" key="2">
    <source>
        <dbReference type="ARBA" id="ARBA00005928"/>
    </source>
</evidence>
<dbReference type="Gene3D" id="3.40.50.720">
    <property type="entry name" value="NAD(P)-binding Rossmann-like Domain"/>
    <property type="match status" value="1"/>
</dbReference>
<dbReference type="Pfam" id="PF07993">
    <property type="entry name" value="NAD_binding_4"/>
    <property type="match status" value="1"/>
</dbReference>
<evidence type="ECO:0000256" key="9">
    <source>
        <dbReference type="ARBA" id="ARBA00022857"/>
    </source>
</evidence>